<evidence type="ECO:0000313" key="17">
    <source>
        <dbReference type="EMBL" id="GGZ36079.1"/>
    </source>
</evidence>
<evidence type="ECO:0000259" key="15">
    <source>
        <dbReference type="Pfam" id="PF01435"/>
    </source>
</evidence>
<reference evidence="17" key="2">
    <citation type="submission" date="2020-09" db="EMBL/GenBank/DDBJ databases">
        <authorList>
            <person name="Sun Q."/>
            <person name="Kim S."/>
        </authorList>
    </citation>
    <scope>NUCLEOTIDE SEQUENCE</scope>
    <source>
        <strain evidence="17">KCTC 12368</strain>
    </source>
</reference>
<dbReference type="GO" id="GO:0004222">
    <property type="term" value="F:metalloendopeptidase activity"/>
    <property type="evidence" value="ECO:0007669"/>
    <property type="project" value="InterPro"/>
</dbReference>
<proteinExistence type="inferred from homology"/>
<dbReference type="InterPro" id="IPR001915">
    <property type="entry name" value="Peptidase_M48"/>
</dbReference>
<evidence type="ECO:0000256" key="11">
    <source>
        <dbReference type="PIRSR" id="PIRSR627057-1"/>
    </source>
</evidence>
<comment type="caution">
    <text evidence="17">The sequence shown here is derived from an EMBL/GenBank/DDBJ whole genome shotgun (WGS) entry which is preliminary data.</text>
</comment>
<evidence type="ECO:0000256" key="7">
    <source>
        <dbReference type="ARBA" id="ARBA00022833"/>
    </source>
</evidence>
<keyword evidence="3 14" id="KW-0812">Transmembrane</keyword>
<dbReference type="EMBL" id="BMWX01000006">
    <property type="protein sequence ID" value="GGZ36079.1"/>
    <property type="molecule type" value="Genomic_DNA"/>
</dbReference>
<feature type="active site" description="Proton donor" evidence="11">
    <location>
        <position position="359"/>
    </location>
</feature>
<feature type="transmembrane region" description="Helical" evidence="14">
    <location>
        <begin position="63"/>
        <end position="84"/>
    </location>
</feature>
<evidence type="ECO:0000256" key="8">
    <source>
        <dbReference type="ARBA" id="ARBA00022989"/>
    </source>
</evidence>
<evidence type="ECO:0000256" key="10">
    <source>
        <dbReference type="ARBA" id="ARBA00023136"/>
    </source>
</evidence>
<keyword evidence="5 13" id="KW-0378">Hydrolase</keyword>
<feature type="binding site" evidence="12">
    <location>
        <position position="355"/>
    </location>
    <ligand>
        <name>Zn(2+)</name>
        <dbReference type="ChEBI" id="CHEBI:29105"/>
        <note>catalytic</note>
    </ligand>
</feature>
<keyword evidence="18" id="KW-1185">Reference proteome</keyword>
<evidence type="ECO:0000259" key="16">
    <source>
        <dbReference type="Pfam" id="PF16491"/>
    </source>
</evidence>
<dbReference type="Pfam" id="PF01435">
    <property type="entry name" value="Peptidase_M48"/>
    <property type="match status" value="1"/>
</dbReference>
<feature type="transmembrane region" description="Helical" evidence="14">
    <location>
        <begin position="329"/>
        <end position="350"/>
    </location>
</feature>
<evidence type="ECO:0000256" key="12">
    <source>
        <dbReference type="PIRSR" id="PIRSR627057-2"/>
    </source>
</evidence>
<gene>
    <name evidence="17" type="ORF">GCM10007049_31740</name>
</gene>
<feature type="active site" evidence="11">
    <location>
        <position position="278"/>
    </location>
</feature>
<evidence type="ECO:0000256" key="9">
    <source>
        <dbReference type="ARBA" id="ARBA00023049"/>
    </source>
</evidence>
<evidence type="ECO:0000256" key="1">
    <source>
        <dbReference type="ARBA" id="ARBA00004477"/>
    </source>
</evidence>
<keyword evidence="10 14" id="KW-0472">Membrane</keyword>
<keyword evidence="7 12" id="KW-0862">Zinc</keyword>
<comment type="cofactor">
    <cofactor evidence="12 13">
        <name>Zn(2+)</name>
        <dbReference type="ChEBI" id="CHEBI:29105"/>
    </cofactor>
    <text evidence="12 13">Binds 1 zinc ion per subunit.</text>
</comment>
<evidence type="ECO:0000256" key="5">
    <source>
        <dbReference type="ARBA" id="ARBA00022801"/>
    </source>
</evidence>
<comment type="subcellular location">
    <subcellularLocation>
        <location evidence="1">Endoplasmic reticulum membrane</location>
        <topology evidence="1">Multi-pass membrane protein</topology>
    </subcellularLocation>
</comment>
<feature type="binding site" evidence="12">
    <location>
        <position position="281"/>
    </location>
    <ligand>
        <name>Zn(2+)</name>
        <dbReference type="ChEBI" id="CHEBI:29105"/>
        <note>catalytic</note>
    </ligand>
</feature>
<sequence length="411" mass="46003">MMNAENIKIILIGLVLAGFFFDKFSSWLNVRQPVPPVPDNLKGYLDQAKLLEAKSYQKVNFRFGMFSESLSLALMLVLLILGAFGELDTYISGITDKPLIQSLLFFGILFIASDLLSLPFDYYHTFRIEEDYGFNKTSPRTFFLDKIKGYALALVVGGGLLTLLIWLIATLGSGFWLYFWLVAAVFMVVINRFYTSLILPLFNKLSPLEEGELKSAIMHYADQVDFPLTNVYVIDGSTRSTKANAFFSGFGKQKKVVLYDTLIEQHTVEELVAVLVHEVGHFKKKHILQSMLLSVLQVGIILYAMSIVVNSEQISMALGGARQAIHLNLLGYFILFSPISSIMGIGMNMLSRKNEFEADAFAKSTYSGPPLAAALKTLSVKTLSQINPHPLQVFIKFSHPPLLQRLKKLEA</sequence>
<feature type="transmembrane region" description="Helical" evidence="14">
    <location>
        <begin position="150"/>
        <end position="169"/>
    </location>
</feature>
<feature type="domain" description="Peptidase M48" evidence="15">
    <location>
        <begin position="207"/>
        <end position="410"/>
    </location>
</feature>
<evidence type="ECO:0000256" key="6">
    <source>
        <dbReference type="ARBA" id="ARBA00022824"/>
    </source>
</evidence>
<dbReference type="AlphaFoldDB" id="A0A918UUX2"/>
<feature type="transmembrane region" description="Helical" evidence="14">
    <location>
        <begin position="99"/>
        <end position="118"/>
    </location>
</feature>
<feature type="domain" description="CAAX prenyl protease 1 N-terminal" evidence="16">
    <location>
        <begin position="29"/>
        <end position="204"/>
    </location>
</feature>
<keyword evidence="4 12" id="KW-0479">Metal-binding</keyword>
<dbReference type="GO" id="GO:0046872">
    <property type="term" value="F:metal ion binding"/>
    <property type="evidence" value="ECO:0007669"/>
    <property type="project" value="UniProtKB-KW"/>
</dbReference>
<accession>A0A918UUX2</accession>
<evidence type="ECO:0000256" key="4">
    <source>
        <dbReference type="ARBA" id="ARBA00022723"/>
    </source>
</evidence>
<evidence type="ECO:0000313" key="18">
    <source>
        <dbReference type="Proteomes" id="UP000619457"/>
    </source>
</evidence>
<dbReference type="PANTHER" id="PTHR10120">
    <property type="entry name" value="CAAX PRENYL PROTEASE 1"/>
    <property type="match status" value="1"/>
</dbReference>
<feature type="transmembrane region" description="Helical" evidence="14">
    <location>
        <begin position="175"/>
        <end position="194"/>
    </location>
</feature>
<reference evidence="17" key="1">
    <citation type="journal article" date="2014" name="Int. J. Syst. Evol. Microbiol.">
        <title>Complete genome sequence of Corynebacterium casei LMG S-19264T (=DSM 44701T), isolated from a smear-ripened cheese.</title>
        <authorList>
            <consortium name="US DOE Joint Genome Institute (JGI-PGF)"/>
            <person name="Walter F."/>
            <person name="Albersmeier A."/>
            <person name="Kalinowski J."/>
            <person name="Ruckert C."/>
        </authorList>
    </citation>
    <scope>NUCLEOTIDE SEQUENCE</scope>
    <source>
        <strain evidence="17">KCTC 12368</strain>
    </source>
</reference>
<evidence type="ECO:0000256" key="13">
    <source>
        <dbReference type="RuleBase" id="RU003983"/>
    </source>
</evidence>
<evidence type="ECO:0000256" key="3">
    <source>
        <dbReference type="ARBA" id="ARBA00022692"/>
    </source>
</evidence>
<feature type="binding site" evidence="12">
    <location>
        <position position="277"/>
    </location>
    <ligand>
        <name>Zn(2+)</name>
        <dbReference type="ChEBI" id="CHEBI:29105"/>
        <note>catalytic</note>
    </ligand>
</feature>
<organism evidence="17 18">
    <name type="scientific">Echinicola pacifica</name>
    <dbReference type="NCBI Taxonomy" id="346377"/>
    <lineage>
        <taxon>Bacteria</taxon>
        <taxon>Pseudomonadati</taxon>
        <taxon>Bacteroidota</taxon>
        <taxon>Cytophagia</taxon>
        <taxon>Cytophagales</taxon>
        <taxon>Cyclobacteriaceae</taxon>
        <taxon>Echinicola</taxon>
    </lineage>
</organism>
<dbReference type="CDD" id="cd07343">
    <property type="entry name" value="M48A_Zmpste24p_like"/>
    <property type="match status" value="1"/>
</dbReference>
<comment type="similarity">
    <text evidence="13">Belongs to the peptidase M48 family.</text>
</comment>
<keyword evidence="6" id="KW-0256">Endoplasmic reticulum</keyword>
<dbReference type="Pfam" id="PF16491">
    <property type="entry name" value="Peptidase_M48_N"/>
    <property type="match status" value="1"/>
</dbReference>
<evidence type="ECO:0000256" key="2">
    <source>
        <dbReference type="ARBA" id="ARBA00022670"/>
    </source>
</evidence>
<keyword evidence="9 13" id="KW-0482">Metalloprotease</keyword>
<keyword evidence="2 13" id="KW-0645">Protease</keyword>
<keyword evidence="8 14" id="KW-1133">Transmembrane helix</keyword>
<dbReference type="Proteomes" id="UP000619457">
    <property type="component" value="Unassembled WGS sequence"/>
</dbReference>
<feature type="transmembrane region" description="Helical" evidence="14">
    <location>
        <begin position="291"/>
        <end position="309"/>
    </location>
</feature>
<dbReference type="Gene3D" id="3.30.2010.10">
    <property type="entry name" value="Metalloproteases ('zincins'), catalytic domain"/>
    <property type="match status" value="1"/>
</dbReference>
<dbReference type="InterPro" id="IPR027057">
    <property type="entry name" value="CAXX_Prtase_1"/>
</dbReference>
<dbReference type="InterPro" id="IPR032456">
    <property type="entry name" value="Peptidase_M48_N"/>
</dbReference>
<name>A0A918UUX2_9BACT</name>
<evidence type="ECO:0000256" key="14">
    <source>
        <dbReference type="SAM" id="Phobius"/>
    </source>
</evidence>
<dbReference type="GO" id="GO:0071586">
    <property type="term" value="P:CAAX-box protein processing"/>
    <property type="evidence" value="ECO:0007669"/>
    <property type="project" value="InterPro"/>
</dbReference>
<dbReference type="FunFam" id="3.30.2010.10:FF:000002">
    <property type="entry name" value="CAAX prenyl protease"/>
    <property type="match status" value="1"/>
</dbReference>
<protein>
    <submittedName>
        <fullName evidence="17">Peptidase M48</fullName>
    </submittedName>
</protein>